<dbReference type="GO" id="GO:0005634">
    <property type="term" value="C:nucleus"/>
    <property type="evidence" value="ECO:0007669"/>
    <property type="project" value="UniProtKB-SubCell"/>
</dbReference>
<dbReference type="PRINTS" id="PR00853">
    <property type="entry name" value="XPGRADSUPER"/>
</dbReference>
<dbReference type="FunFam" id="1.10.150.20:FF:000011">
    <property type="entry name" value="exonuclease 1"/>
    <property type="match status" value="1"/>
</dbReference>
<dbReference type="InterPro" id="IPR006085">
    <property type="entry name" value="XPG_DNA_repair_N"/>
</dbReference>
<dbReference type="PANTHER" id="PTHR11081">
    <property type="entry name" value="FLAP ENDONUCLEASE FAMILY MEMBER"/>
    <property type="match status" value="1"/>
</dbReference>
<keyword evidence="5 11" id="KW-0227">DNA damage</keyword>
<keyword evidence="6 11" id="KW-0378">Hydrolase</keyword>
<dbReference type="EMBL" id="CAMPGE010003460">
    <property type="protein sequence ID" value="CAI2362300.1"/>
    <property type="molecule type" value="Genomic_DNA"/>
</dbReference>
<organism evidence="13 14">
    <name type="scientific">Euplotes crassus</name>
    <dbReference type="NCBI Taxonomy" id="5936"/>
    <lineage>
        <taxon>Eukaryota</taxon>
        <taxon>Sar</taxon>
        <taxon>Alveolata</taxon>
        <taxon>Ciliophora</taxon>
        <taxon>Intramacronucleata</taxon>
        <taxon>Spirotrichea</taxon>
        <taxon>Hypotrichia</taxon>
        <taxon>Euplotida</taxon>
        <taxon>Euplotidae</taxon>
        <taxon>Moneuplotes</taxon>
    </lineage>
</organism>
<evidence type="ECO:0000256" key="5">
    <source>
        <dbReference type="ARBA" id="ARBA00022763"/>
    </source>
</evidence>
<keyword evidence="11" id="KW-0238">DNA-binding</keyword>
<keyword evidence="8" id="KW-0496">Mitochondrion</keyword>
<keyword evidence="2" id="KW-0597">Phosphoprotein</keyword>
<dbReference type="SUPFAM" id="SSF47807">
    <property type="entry name" value="5' to 3' exonuclease, C-terminal subdomain"/>
    <property type="match status" value="1"/>
</dbReference>
<comment type="caution">
    <text evidence="13">The sequence shown here is derived from an EMBL/GenBank/DDBJ whole genome shotgun (WGS) entry which is preliminary data.</text>
</comment>
<evidence type="ECO:0000256" key="4">
    <source>
        <dbReference type="ARBA" id="ARBA00022723"/>
    </source>
</evidence>
<keyword evidence="14" id="KW-1185">Reference proteome</keyword>
<dbReference type="Gene3D" id="1.10.150.20">
    <property type="entry name" value="5' to 3' exonuclease, C-terminal subdomain"/>
    <property type="match status" value="1"/>
</dbReference>
<evidence type="ECO:0000256" key="10">
    <source>
        <dbReference type="ARBA" id="ARBA00023242"/>
    </source>
</evidence>
<reference evidence="13" key="1">
    <citation type="submission" date="2023-07" db="EMBL/GenBank/DDBJ databases">
        <authorList>
            <consortium name="AG Swart"/>
            <person name="Singh M."/>
            <person name="Singh A."/>
            <person name="Seah K."/>
            <person name="Emmerich C."/>
        </authorList>
    </citation>
    <scope>NUCLEOTIDE SEQUENCE</scope>
    <source>
        <strain evidence="13">DP1</strain>
    </source>
</reference>
<dbReference type="GO" id="GO:0017108">
    <property type="term" value="F:5'-flap endonuclease activity"/>
    <property type="evidence" value="ECO:0007669"/>
    <property type="project" value="TreeGrafter"/>
</dbReference>
<accession>A0AAD1U6K3</accession>
<evidence type="ECO:0000256" key="7">
    <source>
        <dbReference type="ARBA" id="ARBA00022842"/>
    </source>
</evidence>
<dbReference type="CDD" id="cd09901">
    <property type="entry name" value="H3TH_FEN1-like"/>
    <property type="match status" value="1"/>
</dbReference>
<dbReference type="InterPro" id="IPR006086">
    <property type="entry name" value="XPG-I_dom"/>
</dbReference>
<dbReference type="InterPro" id="IPR006084">
    <property type="entry name" value="XPG/Rad2"/>
</dbReference>
<comment type="cofactor">
    <cofactor evidence="11">
        <name>Mg(2+)</name>
        <dbReference type="ChEBI" id="CHEBI:18420"/>
    </cofactor>
    <text evidence="11">Binds 2 magnesium ions per subunit. They probably participate in the reaction catalyzed by the enzyme. May bind an additional third magnesium ion after substrate binding.</text>
</comment>
<name>A0AAD1U6K3_EUPCR</name>
<comment type="similarity">
    <text evidence="11">Belongs to the XPG/RAD2 endonuclease family. EXO1 subfamily.</text>
</comment>
<evidence type="ECO:0000256" key="8">
    <source>
        <dbReference type="ARBA" id="ARBA00023128"/>
    </source>
</evidence>
<dbReference type="InterPro" id="IPR029060">
    <property type="entry name" value="PIN-like_dom_sf"/>
</dbReference>
<comment type="subcellular location">
    <subcellularLocation>
        <location evidence="1 11">Nucleus</location>
    </subcellularLocation>
</comment>
<dbReference type="Proteomes" id="UP001295684">
    <property type="component" value="Unassembled WGS sequence"/>
</dbReference>
<gene>
    <name evidence="13" type="ORF">ECRASSUSDP1_LOCUS3622</name>
</gene>
<evidence type="ECO:0000256" key="3">
    <source>
        <dbReference type="ARBA" id="ARBA00022722"/>
    </source>
</evidence>
<dbReference type="SUPFAM" id="SSF88723">
    <property type="entry name" value="PIN domain-like"/>
    <property type="match status" value="1"/>
</dbReference>
<dbReference type="Gene3D" id="3.40.50.1010">
    <property type="entry name" value="5'-nuclease"/>
    <property type="match status" value="1"/>
</dbReference>
<evidence type="ECO:0000256" key="1">
    <source>
        <dbReference type="ARBA" id="ARBA00004123"/>
    </source>
</evidence>
<feature type="domain" description="XPG-I" evidence="12">
    <location>
        <begin position="99"/>
        <end position="175"/>
    </location>
</feature>
<dbReference type="Pfam" id="PF00752">
    <property type="entry name" value="XPG_N"/>
    <property type="match status" value="1"/>
</dbReference>
<keyword evidence="4 11" id="KW-0479">Metal-binding</keyword>
<keyword evidence="3 11" id="KW-0540">Nuclease</keyword>
<dbReference type="AlphaFoldDB" id="A0AAD1U6K3"/>
<keyword evidence="11" id="KW-0267">Excision nuclease</keyword>
<sequence length="561" mass="64796">MCLDGSIKERTTVILAKVSNTVSKLRMLKEYKIKPIFVFDGAPIPVKSRIQEIRAKIRLKSREKVARLLREGNNEAAKKYGESFTITPYLVQKLYKVIKNLGCKCIVAPYEADAQLAYLFKTRQADVVFTEDSDLIAYGVTKLFYKLDNDGKGYEINMEGLFHEDFLSNEKQENIDPNLYKPDKMIQIDLCEEPSEAENSMWFIESQRASQSILEKEPTEKIPIFSKDKFLLICILAGCDYLEPIKGIGFKTAYKLLTQYPTVEKAIMSIMAQKKYTVPQGYLENFKLAVMTFLFQIVYDPVKEVCLNLTDPKENKQYGELFLNCKNQDFLGQMIPKEFAKDICACQIDIRTKKPFDLDFLLQEYCEVNNPVLLISSSEDEEKSLGLMEISDFSNLTASKRRQAPVRRKFSFNLGKTTCGKKRKRIPSPFRDKFCENVRNSESYKKMKFNKNTKNKRFRQLLLTDKALSSNKSDSDEDLPSNSLMAMFKRAKRSEEIAEKSHVVIPKLQTIKKKTFMSSIMTRPDQKDLKTPLKPIKMPKNLQRFSSPSAYNFRCTLSKKF</sequence>
<proteinExistence type="inferred from homology"/>
<evidence type="ECO:0000256" key="2">
    <source>
        <dbReference type="ARBA" id="ARBA00022553"/>
    </source>
</evidence>
<dbReference type="Pfam" id="PF00867">
    <property type="entry name" value="XPG_I"/>
    <property type="match status" value="1"/>
</dbReference>
<dbReference type="GO" id="GO:0046872">
    <property type="term" value="F:metal ion binding"/>
    <property type="evidence" value="ECO:0007669"/>
    <property type="project" value="UniProtKB-UniRule"/>
</dbReference>
<dbReference type="GO" id="GO:0035312">
    <property type="term" value="F:5'-3' DNA exonuclease activity"/>
    <property type="evidence" value="ECO:0007669"/>
    <property type="project" value="UniProtKB-UniRule"/>
</dbReference>
<dbReference type="SMART" id="SM00279">
    <property type="entry name" value="HhH2"/>
    <property type="match status" value="1"/>
</dbReference>
<dbReference type="PANTHER" id="PTHR11081:SF8">
    <property type="entry name" value="EXONUCLEASE 1"/>
    <property type="match status" value="1"/>
</dbReference>
<keyword evidence="11" id="KW-0228">DNA excision</keyword>
<keyword evidence="7 11" id="KW-0460">Magnesium</keyword>
<evidence type="ECO:0000313" key="13">
    <source>
        <dbReference type="EMBL" id="CAI2362300.1"/>
    </source>
</evidence>
<dbReference type="InterPro" id="IPR019974">
    <property type="entry name" value="XPG_CS"/>
</dbReference>
<dbReference type="PROSITE" id="PS00841">
    <property type="entry name" value="XPG_1"/>
    <property type="match status" value="1"/>
</dbReference>
<comment type="function">
    <text evidence="11">5'-&gt;3' double-stranded DNA exonuclease which may also possess a cryptic 3'-&gt;5' double-stranded DNA exonuclease activity. Functions in DNA mismatch repair.</text>
</comment>
<dbReference type="InterPro" id="IPR008918">
    <property type="entry name" value="HhH2"/>
</dbReference>
<dbReference type="GO" id="GO:0006281">
    <property type="term" value="P:DNA repair"/>
    <property type="evidence" value="ECO:0007669"/>
    <property type="project" value="UniProtKB-UniRule"/>
</dbReference>
<dbReference type="EC" id="3.1.-.-" evidence="11"/>
<protein>
    <recommendedName>
        <fullName evidence="11">Exonuclease 1</fullName>
        <ecNumber evidence="11">3.1.-.-</ecNumber>
    </recommendedName>
</protein>
<keyword evidence="9 11" id="KW-0234">DNA repair</keyword>
<keyword evidence="11" id="KW-0269">Exonuclease</keyword>
<evidence type="ECO:0000259" key="12">
    <source>
        <dbReference type="SMART" id="SM00484"/>
    </source>
</evidence>
<evidence type="ECO:0000256" key="6">
    <source>
        <dbReference type="ARBA" id="ARBA00022801"/>
    </source>
</evidence>
<keyword evidence="10 11" id="KW-0539">Nucleus</keyword>
<evidence type="ECO:0000256" key="11">
    <source>
        <dbReference type="RuleBase" id="RU910737"/>
    </source>
</evidence>
<dbReference type="GO" id="GO:0003677">
    <property type="term" value="F:DNA binding"/>
    <property type="evidence" value="ECO:0007669"/>
    <property type="project" value="UniProtKB-UniRule"/>
</dbReference>
<evidence type="ECO:0000313" key="14">
    <source>
        <dbReference type="Proteomes" id="UP001295684"/>
    </source>
</evidence>
<dbReference type="InterPro" id="IPR036279">
    <property type="entry name" value="5-3_exonuclease_C_sf"/>
</dbReference>
<evidence type="ECO:0000256" key="9">
    <source>
        <dbReference type="ARBA" id="ARBA00023204"/>
    </source>
</evidence>
<dbReference type="SMART" id="SM00484">
    <property type="entry name" value="XPGI"/>
    <property type="match status" value="1"/>
</dbReference>